<evidence type="ECO:0000256" key="1">
    <source>
        <dbReference type="SAM" id="Coils"/>
    </source>
</evidence>
<name>A0A6A5X3J8_9PLEO</name>
<feature type="compositionally biased region" description="Basic and acidic residues" evidence="2">
    <location>
        <begin position="432"/>
        <end position="445"/>
    </location>
</feature>
<organism evidence="3 4">
    <name type="scientific">Amniculicola lignicola CBS 123094</name>
    <dbReference type="NCBI Taxonomy" id="1392246"/>
    <lineage>
        <taxon>Eukaryota</taxon>
        <taxon>Fungi</taxon>
        <taxon>Dikarya</taxon>
        <taxon>Ascomycota</taxon>
        <taxon>Pezizomycotina</taxon>
        <taxon>Dothideomycetes</taxon>
        <taxon>Pleosporomycetidae</taxon>
        <taxon>Pleosporales</taxon>
        <taxon>Amniculicolaceae</taxon>
        <taxon>Amniculicola</taxon>
    </lineage>
</organism>
<feature type="compositionally biased region" description="Acidic residues" evidence="2">
    <location>
        <begin position="329"/>
        <end position="339"/>
    </location>
</feature>
<gene>
    <name evidence="3" type="ORF">P154DRAFT_592854</name>
</gene>
<dbReference type="Proteomes" id="UP000799779">
    <property type="component" value="Unassembled WGS sequence"/>
</dbReference>
<dbReference type="OrthoDB" id="3045089at2759"/>
<accession>A0A6A5X3J8</accession>
<reference evidence="3" key="1">
    <citation type="journal article" date="2020" name="Stud. Mycol.">
        <title>101 Dothideomycetes genomes: a test case for predicting lifestyles and emergence of pathogens.</title>
        <authorList>
            <person name="Haridas S."/>
            <person name="Albert R."/>
            <person name="Binder M."/>
            <person name="Bloem J."/>
            <person name="Labutti K."/>
            <person name="Salamov A."/>
            <person name="Andreopoulos B."/>
            <person name="Baker S."/>
            <person name="Barry K."/>
            <person name="Bills G."/>
            <person name="Bluhm B."/>
            <person name="Cannon C."/>
            <person name="Castanera R."/>
            <person name="Culley D."/>
            <person name="Daum C."/>
            <person name="Ezra D."/>
            <person name="Gonzalez J."/>
            <person name="Henrissat B."/>
            <person name="Kuo A."/>
            <person name="Liang C."/>
            <person name="Lipzen A."/>
            <person name="Lutzoni F."/>
            <person name="Magnuson J."/>
            <person name="Mondo S."/>
            <person name="Nolan M."/>
            <person name="Ohm R."/>
            <person name="Pangilinan J."/>
            <person name="Park H.-J."/>
            <person name="Ramirez L."/>
            <person name="Alfaro M."/>
            <person name="Sun H."/>
            <person name="Tritt A."/>
            <person name="Yoshinaga Y."/>
            <person name="Zwiers L.-H."/>
            <person name="Turgeon B."/>
            <person name="Goodwin S."/>
            <person name="Spatafora J."/>
            <person name="Crous P."/>
            <person name="Grigoriev I."/>
        </authorList>
    </citation>
    <scope>NUCLEOTIDE SEQUENCE</scope>
    <source>
        <strain evidence="3">CBS 123094</strain>
    </source>
</reference>
<keyword evidence="1" id="KW-0175">Coiled coil</keyword>
<evidence type="ECO:0008006" key="5">
    <source>
        <dbReference type="Google" id="ProtNLM"/>
    </source>
</evidence>
<feature type="compositionally biased region" description="Pro residues" evidence="2">
    <location>
        <begin position="502"/>
        <end position="513"/>
    </location>
</feature>
<feature type="coiled-coil region" evidence="1">
    <location>
        <begin position="625"/>
        <end position="700"/>
    </location>
</feature>
<keyword evidence="4" id="KW-1185">Reference proteome</keyword>
<dbReference type="EMBL" id="ML977557">
    <property type="protein sequence ID" value="KAF2007451.1"/>
    <property type="molecule type" value="Genomic_DNA"/>
</dbReference>
<sequence>MADPVSIVASAITVATTAAQLSRCLFEFADAIKNARDEIADTAMQIYELSGSFMVLSDLLRVYHSLCSSELLQNIHSMLSRFGDIEKQIKDLTNRDKKLKTLRWFFRGPKARELLKKVESIKTGLLVVLNIMRFAADQAYAMHVYHPTIVNQNGQQSPRPLPNRLRTIVENSIQASYFTVKRAAEIEPVEAGLQWDGTIQRWQADSHDTATWLYQLVFSQNNMRGDQSEGLEPPYQATVKGEEVKAVEEHGSSDSNVSNRATHGTSPRNAVVRFDWGKKTEPTYIVNKLFSSWISIPQQVLDVNKALPTSVGTGEWEKEFLKKVKEIGPTDDVDSDGDDNLSHTNIDAFRPESPRPAQPKTNHNAQSKKRTDANIWNIKPDPPASSDEEYESAPGNTGIVDSPKPPPRSHTNKFGDFNEDGYWNGGNTSREGLSKNRNNREDRQHPAASAYQCRRNPPQTWAPDQRFGPFPPPNGAGLHNDPPFGGSHDSYQPHQTVHFMPPSTPRSQPPPPRKPCKSSRKKRDKIRAKIEEPLEFCAEQTQNNEPPPSKVDELIDLGNGLATKTESHQPKTDKPGLQASELERKERILRLESLLLEEREESRLRHIKSEEAWRAEMAEREASAAKRAEESRILAEKEIAAAQEAKDAADATLQYMKDEAAARARAEAEAKAAEERRKIDEEYRQRMHIYEEKLEAFTRKQSDTSDENRTQSSAPLPLRVTCITDSECRIEVSEFTEHLGGTMAHLPMTFLQNSFAATQSMASSYQPSLPSNFNRHWSNPKYPGLPVSSVVPRTENSEILLPAHLDRTSMRTSELQVSLSRAGMSSSFDRSEAQSLHLQSRQTPLQSVRSTIFWEPPLLSLGSYGQTYFLGDVPVHVHFFAPNYTPQLEASRTYTASEHVITATEIIDELAIRELGF</sequence>
<proteinExistence type="predicted"/>
<feature type="compositionally biased region" description="Basic and acidic residues" evidence="2">
    <location>
        <begin position="565"/>
        <end position="574"/>
    </location>
</feature>
<evidence type="ECO:0000313" key="4">
    <source>
        <dbReference type="Proteomes" id="UP000799779"/>
    </source>
</evidence>
<protein>
    <recommendedName>
        <fullName evidence="5">Fungal N-terminal domain-containing protein</fullName>
    </recommendedName>
</protein>
<dbReference type="AlphaFoldDB" id="A0A6A5X3J8"/>
<evidence type="ECO:0000256" key="2">
    <source>
        <dbReference type="SAM" id="MobiDB-lite"/>
    </source>
</evidence>
<evidence type="ECO:0000313" key="3">
    <source>
        <dbReference type="EMBL" id="KAF2007451.1"/>
    </source>
</evidence>
<feature type="compositionally biased region" description="Basic residues" evidence="2">
    <location>
        <begin position="514"/>
        <end position="526"/>
    </location>
</feature>
<feature type="region of interest" description="Disordered" evidence="2">
    <location>
        <begin position="327"/>
        <end position="580"/>
    </location>
</feature>